<comment type="caution">
    <text evidence="1">The sequence shown here is derived from an EMBL/GenBank/DDBJ whole genome shotgun (WGS) entry which is preliminary data.</text>
</comment>
<dbReference type="EMBL" id="BGZK01000611">
    <property type="protein sequence ID" value="GBP52877.1"/>
    <property type="molecule type" value="Genomic_DNA"/>
</dbReference>
<name>A0A4C1WRX9_EUMVA</name>
<reference evidence="1 2" key="1">
    <citation type="journal article" date="2019" name="Commun. Biol.">
        <title>The bagworm genome reveals a unique fibroin gene that provides high tensile strength.</title>
        <authorList>
            <person name="Kono N."/>
            <person name="Nakamura H."/>
            <person name="Ohtoshi R."/>
            <person name="Tomita M."/>
            <person name="Numata K."/>
            <person name="Arakawa K."/>
        </authorList>
    </citation>
    <scope>NUCLEOTIDE SEQUENCE [LARGE SCALE GENOMIC DNA]</scope>
</reference>
<proteinExistence type="predicted"/>
<evidence type="ECO:0000313" key="2">
    <source>
        <dbReference type="Proteomes" id="UP000299102"/>
    </source>
</evidence>
<dbReference type="AlphaFoldDB" id="A0A4C1WRX9"/>
<keyword evidence="2" id="KW-1185">Reference proteome</keyword>
<protein>
    <submittedName>
        <fullName evidence="1">Uncharacterized protein</fullName>
    </submittedName>
</protein>
<organism evidence="1 2">
    <name type="scientific">Eumeta variegata</name>
    <name type="common">Bagworm moth</name>
    <name type="synonym">Eumeta japonica</name>
    <dbReference type="NCBI Taxonomy" id="151549"/>
    <lineage>
        <taxon>Eukaryota</taxon>
        <taxon>Metazoa</taxon>
        <taxon>Ecdysozoa</taxon>
        <taxon>Arthropoda</taxon>
        <taxon>Hexapoda</taxon>
        <taxon>Insecta</taxon>
        <taxon>Pterygota</taxon>
        <taxon>Neoptera</taxon>
        <taxon>Endopterygota</taxon>
        <taxon>Lepidoptera</taxon>
        <taxon>Glossata</taxon>
        <taxon>Ditrysia</taxon>
        <taxon>Tineoidea</taxon>
        <taxon>Psychidae</taxon>
        <taxon>Oiketicinae</taxon>
        <taxon>Eumeta</taxon>
    </lineage>
</organism>
<gene>
    <name evidence="1" type="ORF">EVAR_39041_1</name>
</gene>
<evidence type="ECO:0000313" key="1">
    <source>
        <dbReference type="EMBL" id="GBP52877.1"/>
    </source>
</evidence>
<sequence>MSDRQSDFSQNFPLCIAQREPWAARARLVRYAVLRTVKTDLRARGQSFPSTNRRRIKHLRCLFGCQFTGDSGVQELLRRGDRHESFHRARETRAE</sequence>
<accession>A0A4C1WRX9</accession>
<dbReference type="Proteomes" id="UP000299102">
    <property type="component" value="Unassembled WGS sequence"/>
</dbReference>